<evidence type="ECO:0000256" key="1">
    <source>
        <dbReference type="ARBA" id="ARBA00009995"/>
    </source>
</evidence>
<evidence type="ECO:0000256" key="3">
    <source>
        <dbReference type="ARBA" id="ARBA00022679"/>
    </source>
</evidence>
<evidence type="ECO:0000313" key="6">
    <source>
        <dbReference type="Proteomes" id="UP000838878"/>
    </source>
</evidence>
<dbReference type="PANTHER" id="PTHR48043">
    <property type="entry name" value="EG:EG0003.4 PROTEIN-RELATED"/>
    <property type="match status" value="1"/>
</dbReference>
<keyword evidence="4" id="KW-1133">Transmembrane helix</keyword>
<dbReference type="AlphaFoldDB" id="A0A8J9YI81"/>
<keyword evidence="6" id="KW-1185">Reference proteome</keyword>
<dbReference type="CDD" id="cd03784">
    <property type="entry name" value="GT1_Gtf-like"/>
    <property type="match status" value="1"/>
</dbReference>
<dbReference type="GO" id="GO:0008194">
    <property type="term" value="F:UDP-glycosyltransferase activity"/>
    <property type="evidence" value="ECO:0007669"/>
    <property type="project" value="InterPro"/>
</dbReference>
<keyword evidence="4" id="KW-0812">Transmembrane</keyword>
<accession>A0A8J9YI81</accession>
<evidence type="ECO:0000256" key="2">
    <source>
        <dbReference type="ARBA" id="ARBA00022676"/>
    </source>
</evidence>
<feature type="transmembrane region" description="Helical" evidence="4">
    <location>
        <begin position="490"/>
        <end position="517"/>
    </location>
</feature>
<dbReference type="InterPro" id="IPR002213">
    <property type="entry name" value="UDP_glucos_trans"/>
</dbReference>
<dbReference type="PANTHER" id="PTHR48043:SF159">
    <property type="entry name" value="EG:EG0003.4 PROTEIN-RELATED"/>
    <property type="match status" value="1"/>
</dbReference>
<keyword evidence="2" id="KW-0328">Glycosyltransferase</keyword>
<evidence type="ECO:0000256" key="4">
    <source>
        <dbReference type="SAM" id="Phobius"/>
    </source>
</evidence>
<protein>
    <recommendedName>
        <fullName evidence="7">Glucuronosyltransferase</fullName>
    </recommendedName>
</protein>
<reference evidence="5" key="1">
    <citation type="submission" date="2021-12" db="EMBL/GenBank/DDBJ databases">
        <authorList>
            <person name="Martin H S."/>
        </authorList>
    </citation>
    <scope>NUCLEOTIDE SEQUENCE</scope>
</reference>
<keyword evidence="4" id="KW-0472">Membrane</keyword>
<dbReference type="Gene3D" id="3.40.50.2000">
    <property type="entry name" value="Glycogen Phosphorylase B"/>
    <property type="match status" value="1"/>
</dbReference>
<dbReference type="Proteomes" id="UP000838878">
    <property type="component" value="Chromosome 9"/>
</dbReference>
<dbReference type="OrthoDB" id="5835829at2759"/>
<sequence>MMVSRTIILIALVLILMATWSQAFRLLVFFPIYSKSHSILGQGVVSRLLEAGHEVVHITSFPRDKPVANLTEISLEELGKRMKAESEKHDTFKLKNLVGTGNFGDSFLFINVVYEIHKNILADPLLINFLKDPKQTFDAVILEWFFADEIAGIAPLFQCPLIWFGSTEAHWQILQLMDDVPNPSYNVDLFSASRPPLSFWERLNELYIMIKKMIIYGVYVVPLEKKIYDDLFPKIAAERGVSIPSYNEAIYNGSFLLINSHPSIGSPYRLPQNVKYIAGYHIDSKVKPLPKELQKIMDETKDGVIYFSMGSNIRSMDMSDHMKGTLLQMFGKLKQTVIWKFEGDLDNVPKNVHLVKWAPQQSLLSHPNLKIFITHGGQLSTTEAIHFGVPVIGIPVFGDQYVNMRSVANKGFGIIVTLAEDMANKLRAAIEEMLINTSYKTKANELSYIYHNRMQTAGDELVFWIEHVAHTKGAPHLRSPAMTIPFYKRFYLDLLFISLLLLIVLVKITKIFICKIFKTKKSKKEKKN</sequence>
<proteinExistence type="inferred from homology"/>
<organism evidence="5 6">
    <name type="scientific">Brenthis ino</name>
    <name type="common">lesser marbled fritillary</name>
    <dbReference type="NCBI Taxonomy" id="405034"/>
    <lineage>
        <taxon>Eukaryota</taxon>
        <taxon>Metazoa</taxon>
        <taxon>Ecdysozoa</taxon>
        <taxon>Arthropoda</taxon>
        <taxon>Hexapoda</taxon>
        <taxon>Insecta</taxon>
        <taxon>Pterygota</taxon>
        <taxon>Neoptera</taxon>
        <taxon>Endopterygota</taxon>
        <taxon>Lepidoptera</taxon>
        <taxon>Glossata</taxon>
        <taxon>Ditrysia</taxon>
        <taxon>Papilionoidea</taxon>
        <taxon>Nymphalidae</taxon>
        <taxon>Heliconiinae</taxon>
        <taxon>Argynnini</taxon>
        <taxon>Brenthis</taxon>
    </lineage>
</organism>
<gene>
    <name evidence="5" type="ORF">BINO364_LOCUS16536</name>
</gene>
<keyword evidence="3" id="KW-0808">Transferase</keyword>
<evidence type="ECO:0008006" key="7">
    <source>
        <dbReference type="Google" id="ProtNLM"/>
    </source>
</evidence>
<feature type="non-terminal residue" evidence="5">
    <location>
        <position position="528"/>
    </location>
</feature>
<dbReference type="SUPFAM" id="SSF53756">
    <property type="entry name" value="UDP-Glycosyltransferase/glycogen phosphorylase"/>
    <property type="match status" value="1"/>
</dbReference>
<comment type="similarity">
    <text evidence="1">Belongs to the UDP-glycosyltransferase family.</text>
</comment>
<evidence type="ECO:0000313" key="5">
    <source>
        <dbReference type="EMBL" id="CAH0731744.1"/>
    </source>
</evidence>
<name>A0A8J9YI81_9NEOP</name>
<dbReference type="FunFam" id="3.40.50.2000:FF:000050">
    <property type="entry name" value="UDP-glucuronosyltransferase"/>
    <property type="match status" value="1"/>
</dbReference>
<dbReference type="Pfam" id="PF00201">
    <property type="entry name" value="UDPGT"/>
    <property type="match status" value="1"/>
</dbReference>
<dbReference type="InterPro" id="IPR050271">
    <property type="entry name" value="UDP-glycosyltransferase"/>
</dbReference>
<dbReference type="EMBL" id="OV170229">
    <property type="protein sequence ID" value="CAH0731744.1"/>
    <property type="molecule type" value="Genomic_DNA"/>
</dbReference>